<dbReference type="EMBL" id="CP022048">
    <property type="protein sequence ID" value="ASE40879.1"/>
    <property type="molecule type" value="Genomic_DNA"/>
</dbReference>
<dbReference type="SUPFAM" id="SSF52172">
    <property type="entry name" value="CheY-like"/>
    <property type="match status" value="1"/>
</dbReference>
<sequence>METIGLAFDARVLILAADDGRIGPLAAGLDALGWTTVTARDVVSAEMTLQDFPLEAAVIDINTFDADVASRLRAAAEPRRLPIVVIGARPDSVKGADLTMSTPPHPAQAALRLEQLGRAAIAEEEYRLRVTTFATRGVGLDERTDDDGPLRVLAAGVADRRFLALSNALTAAGVEVVAAPTPYTAFDYLHESPFDAAVLWGAEDHAPALSIAAGMKRNTRLYHIPLMLYLRGRNEISLAELFNRGFADVACADTPEGETAERILALAGAHRIHLGIRKTLDSVRSLEVMDPETGLFTPELFASHLGRVAEASRARKRPLSVCVLRVRETESVTWARQGGWLDRAMPQIGAMVSRLVRVEDTPARLAKEVFALALPATHAEPARLAAERIAAVIGCTAFDAGPDRSPFVAEFDVGAAEMRPDESAAALLERASADLFEKTR</sequence>
<name>A0A1Z3UC40_BREVE</name>
<organism evidence="2 3">
    <name type="scientific">Brevundimonas vesicularis</name>
    <name type="common">Pseudomonas vesicularis</name>
    <dbReference type="NCBI Taxonomy" id="41276"/>
    <lineage>
        <taxon>Bacteria</taxon>
        <taxon>Pseudomonadati</taxon>
        <taxon>Pseudomonadota</taxon>
        <taxon>Alphaproteobacteria</taxon>
        <taxon>Caulobacterales</taxon>
        <taxon>Caulobacteraceae</taxon>
        <taxon>Brevundimonas</taxon>
    </lineage>
</organism>
<proteinExistence type="predicted"/>
<gene>
    <name evidence="2" type="ORF">CEP68_16065</name>
</gene>
<dbReference type="Gene3D" id="3.40.50.2300">
    <property type="match status" value="1"/>
</dbReference>
<dbReference type="InterPro" id="IPR029787">
    <property type="entry name" value="Nucleotide_cyclase"/>
</dbReference>
<accession>A0A1Z3UC40</accession>
<feature type="domain" description="GGDEF" evidence="1">
    <location>
        <begin position="317"/>
        <end position="440"/>
    </location>
</feature>
<evidence type="ECO:0000313" key="2">
    <source>
        <dbReference type="EMBL" id="ASE40879.1"/>
    </source>
</evidence>
<dbReference type="Gene3D" id="3.30.70.270">
    <property type="match status" value="1"/>
</dbReference>
<dbReference type="InterPro" id="IPR043128">
    <property type="entry name" value="Rev_trsase/Diguanyl_cyclase"/>
</dbReference>
<dbReference type="InterPro" id="IPR011006">
    <property type="entry name" value="CheY-like_superfamily"/>
</dbReference>
<dbReference type="SUPFAM" id="SSF55073">
    <property type="entry name" value="Nucleotide cyclase"/>
    <property type="match status" value="1"/>
</dbReference>
<evidence type="ECO:0000313" key="3">
    <source>
        <dbReference type="Proteomes" id="UP000197050"/>
    </source>
</evidence>
<dbReference type="PROSITE" id="PS50887">
    <property type="entry name" value="GGDEF"/>
    <property type="match status" value="1"/>
</dbReference>
<dbReference type="KEGG" id="bvc:CEP68_16065"/>
<dbReference type="InterPro" id="IPR000160">
    <property type="entry name" value="GGDEF_dom"/>
</dbReference>
<dbReference type="Proteomes" id="UP000197050">
    <property type="component" value="Chromosome"/>
</dbReference>
<evidence type="ECO:0000259" key="1">
    <source>
        <dbReference type="PROSITE" id="PS50887"/>
    </source>
</evidence>
<dbReference type="Pfam" id="PF00990">
    <property type="entry name" value="GGDEF"/>
    <property type="match status" value="1"/>
</dbReference>
<dbReference type="AlphaFoldDB" id="A0A1Z3UC40"/>
<protein>
    <submittedName>
        <fullName evidence="2">GGDEF domain-containing protein</fullName>
    </submittedName>
</protein>
<reference evidence="3" key="1">
    <citation type="submission" date="2017-06" db="EMBL/GenBank/DDBJ databases">
        <title>FDA dAtabase for Regulatory Grade micrObial Sequences (FDA-ARGOS): Supporting development and validation of Infectious Disease Dx tests.</title>
        <authorList>
            <person name="Minogue T."/>
            <person name="Wolcott M."/>
            <person name="Wasieloski L."/>
            <person name="Aguilar W."/>
            <person name="Moore D."/>
            <person name="Tallon L."/>
            <person name="Sadzewicz L."/>
            <person name="Sengamalay N."/>
            <person name="Ott S."/>
            <person name="Godinez A."/>
            <person name="Nagaraj S."/>
            <person name="Nadendla S."/>
            <person name="Geyer C."/>
            <person name="Sichtig H."/>
        </authorList>
    </citation>
    <scope>NUCLEOTIDE SEQUENCE [LARGE SCALE GENOMIC DNA]</scope>
    <source>
        <strain evidence="3">FDAARGOS_289</strain>
    </source>
</reference>